<gene>
    <name evidence="1" type="ORF">BJ964_006126</name>
</gene>
<protein>
    <recommendedName>
        <fullName evidence="3">Low-affinity inorganic phosphate transporter</fullName>
    </recommendedName>
</protein>
<proteinExistence type="predicted"/>
<evidence type="ECO:0000313" key="2">
    <source>
        <dbReference type="Proteomes" id="UP000590511"/>
    </source>
</evidence>
<name>A0A7W7MJD8_9ACTN</name>
<evidence type="ECO:0008006" key="3">
    <source>
        <dbReference type="Google" id="ProtNLM"/>
    </source>
</evidence>
<sequence length="71" mass="7457">MTETAVLIVLVVVTALAFDFTNGFHDTTNAMATSVATGAAAGPARRRRPSVLDRVSALIASGGCRPSRRWP</sequence>
<dbReference type="Proteomes" id="UP000590511">
    <property type="component" value="Unassembled WGS sequence"/>
</dbReference>
<dbReference type="RefSeq" id="WP_203832789.1">
    <property type="nucleotide sequence ID" value="NZ_BOMP01000124.1"/>
</dbReference>
<comment type="caution">
    <text evidence="1">The sequence shown here is derived from an EMBL/GenBank/DDBJ whole genome shotgun (WGS) entry which is preliminary data.</text>
</comment>
<organism evidence="1 2">
    <name type="scientific">Actinoplanes lobatus</name>
    <dbReference type="NCBI Taxonomy" id="113568"/>
    <lineage>
        <taxon>Bacteria</taxon>
        <taxon>Bacillati</taxon>
        <taxon>Actinomycetota</taxon>
        <taxon>Actinomycetes</taxon>
        <taxon>Micromonosporales</taxon>
        <taxon>Micromonosporaceae</taxon>
        <taxon>Actinoplanes</taxon>
    </lineage>
</organism>
<reference evidence="1 2" key="1">
    <citation type="submission" date="2020-08" db="EMBL/GenBank/DDBJ databases">
        <title>Sequencing the genomes of 1000 actinobacteria strains.</title>
        <authorList>
            <person name="Klenk H.-P."/>
        </authorList>
    </citation>
    <scope>NUCLEOTIDE SEQUENCE [LARGE SCALE GENOMIC DNA]</scope>
    <source>
        <strain evidence="1 2">DSM 43150</strain>
    </source>
</reference>
<dbReference type="AlphaFoldDB" id="A0A7W7MJD8"/>
<evidence type="ECO:0000313" key="1">
    <source>
        <dbReference type="EMBL" id="MBB4751965.1"/>
    </source>
</evidence>
<dbReference type="EMBL" id="JACHNC010000001">
    <property type="protein sequence ID" value="MBB4751965.1"/>
    <property type="molecule type" value="Genomic_DNA"/>
</dbReference>
<accession>A0A7W7MJD8</accession>